<proteinExistence type="predicted"/>
<comment type="caution">
    <text evidence="2">The sequence shown here is derived from an EMBL/GenBank/DDBJ whole genome shotgun (WGS) entry which is preliminary data.</text>
</comment>
<protein>
    <recommendedName>
        <fullName evidence="5">Immunity protein 7</fullName>
    </recommendedName>
</protein>
<dbReference type="RefSeq" id="XP_043144776.1">
    <property type="nucleotide sequence ID" value="XM_043288841.1"/>
</dbReference>
<dbReference type="Proteomes" id="UP000036893">
    <property type="component" value="Unassembled WGS sequence"/>
</dbReference>
<gene>
    <name evidence="2" type="ORF">Aud_003894</name>
    <name evidence="1" type="ORF">IFM46972_09041</name>
</gene>
<name>A0A8E0QN95_9EURO</name>
<reference evidence="1 4" key="2">
    <citation type="submission" date="2020-01" db="EMBL/GenBank/DDBJ databases">
        <title>Draft genome sequence of Aspergillus udagawae IFM 46972.</title>
        <authorList>
            <person name="Takahashi H."/>
            <person name="Yaguchi T."/>
        </authorList>
    </citation>
    <scope>NUCLEOTIDE SEQUENCE [LARGE SCALE GENOMIC DNA]</scope>
    <source>
        <strain evidence="1 4">IFM 46972</strain>
    </source>
</reference>
<evidence type="ECO:0008006" key="5">
    <source>
        <dbReference type="Google" id="ProtNLM"/>
    </source>
</evidence>
<evidence type="ECO:0000313" key="2">
    <source>
        <dbReference type="EMBL" id="GIC87510.1"/>
    </source>
</evidence>
<organism evidence="2 3">
    <name type="scientific">Aspergillus udagawae</name>
    <dbReference type="NCBI Taxonomy" id="91492"/>
    <lineage>
        <taxon>Eukaryota</taxon>
        <taxon>Fungi</taxon>
        <taxon>Dikarya</taxon>
        <taxon>Ascomycota</taxon>
        <taxon>Pezizomycotina</taxon>
        <taxon>Eurotiomycetes</taxon>
        <taxon>Eurotiomycetidae</taxon>
        <taxon>Eurotiales</taxon>
        <taxon>Aspergillaceae</taxon>
        <taxon>Aspergillus</taxon>
        <taxon>Aspergillus subgen. Fumigati</taxon>
    </lineage>
</organism>
<sequence length="139" mass="15603">MRIITQSAGGEADEFYNVLQAGFAEWPTDSDLVMMFQRELSAGTWEGDPNTDDYFSNSYCITLASGETVYGGLEQVAFFGNRGTFSFSERAAQVLGMGRQVVVDFQVPERYLWEFQETLKKVVTWGVPSQIPQLMGFPN</sequence>
<reference evidence="2" key="1">
    <citation type="journal article" date="2015" name="Genome Announc.">
        <title>Draft Genome Sequence of the Pathogenic Filamentous Fungus Aspergillus udagawae Strain IFM 46973T.</title>
        <authorList>
            <person name="Kusuya Y."/>
            <person name="Takahashi-Nakaguchi A."/>
            <person name="Takahashi H."/>
            <person name="Yaguchi T."/>
        </authorList>
    </citation>
    <scope>NUCLEOTIDE SEQUENCE</scope>
    <source>
        <strain evidence="2">IFM 46973</strain>
    </source>
</reference>
<evidence type="ECO:0000313" key="3">
    <source>
        <dbReference type="Proteomes" id="UP000036893"/>
    </source>
</evidence>
<dbReference type="AlphaFoldDB" id="A0A8E0QN95"/>
<reference evidence="2" key="3">
    <citation type="submission" date="2021-01" db="EMBL/GenBank/DDBJ databases">
        <title>Pan-genome distribution and transcriptional activeness of fungal secondary metabolism genes in Aspergillus section Fumigati.</title>
        <authorList>
            <person name="Takahashi H."/>
            <person name="Umemura M."/>
            <person name="Ninomiya A."/>
            <person name="Kusuya Y."/>
            <person name="Urayama S."/>
            <person name="Shimizu M."/>
            <person name="Watanabe A."/>
            <person name="Kamei K."/>
            <person name="Yaguchi T."/>
            <person name="Hagiwara D."/>
        </authorList>
    </citation>
    <scope>NUCLEOTIDE SEQUENCE</scope>
    <source>
        <strain evidence="2">IFM 46973</strain>
    </source>
</reference>
<evidence type="ECO:0000313" key="1">
    <source>
        <dbReference type="EMBL" id="GFF50409.1"/>
    </source>
</evidence>
<dbReference type="Proteomes" id="UP000465221">
    <property type="component" value="Unassembled WGS sequence"/>
</dbReference>
<accession>A0A8E0QN95</accession>
<dbReference type="EMBL" id="BBXM02000003">
    <property type="protein sequence ID" value="GIC87510.1"/>
    <property type="molecule type" value="Genomic_DNA"/>
</dbReference>
<dbReference type="GeneID" id="66991370"/>
<evidence type="ECO:0000313" key="4">
    <source>
        <dbReference type="Proteomes" id="UP000465221"/>
    </source>
</evidence>
<dbReference type="EMBL" id="BLKC01000083">
    <property type="protein sequence ID" value="GFF50409.1"/>
    <property type="molecule type" value="Genomic_DNA"/>
</dbReference>